<reference evidence="6" key="1">
    <citation type="journal article" date="2019" name="Int. J. Syst. Evol. Microbiol.">
        <title>The Global Catalogue of Microorganisms (GCM) 10K type strain sequencing project: providing services to taxonomists for standard genome sequencing and annotation.</title>
        <authorList>
            <consortium name="The Broad Institute Genomics Platform"/>
            <consortium name="The Broad Institute Genome Sequencing Center for Infectious Disease"/>
            <person name="Wu L."/>
            <person name="Ma J."/>
        </authorList>
    </citation>
    <scope>NUCLEOTIDE SEQUENCE [LARGE SCALE GENOMIC DNA]</scope>
    <source>
        <strain evidence="6">NBRC 103166</strain>
    </source>
</reference>
<accession>A0ABQ6E1C5</accession>
<dbReference type="NCBIfam" id="TIGR00254">
    <property type="entry name" value="GGDEF"/>
    <property type="match status" value="1"/>
</dbReference>
<gene>
    <name evidence="5" type="ORF">GCM10007916_20250</name>
</gene>
<comment type="catalytic activity">
    <reaction evidence="2">
        <text>2 GTP = 3',3'-c-di-GMP + 2 diphosphate</text>
        <dbReference type="Rhea" id="RHEA:24898"/>
        <dbReference type="ChEBI" id="CHEBI:33019"/>
        <dbReference type="ChEBI" id="CHEBI:37565"/>
        <dbReference type="ChEBI" id="CHEBI:58805"/>
        <dbReference type="EC" id="2.7.7.65"/>
    </reaction>
</comment>
<comment type="caution">
    <text evidence="5">The sequence shown here is derived from an EMBL/GenBank/DDBJ whole genome shotgun (WGS) entry which is preliminary data.</text>
</comment>
<keyword evidence="3" id="KW-0812">Transmembrane</keyword>
<dbReference type="InterPro" id="IPR003660">
    <property type="entry name" value="HAMP_dom"/>
</dbReference>
<sequence length="493" mass="56825">MKRSFLPVLTINQMLVVSHIVLVVMIILGMSISRFNYEWQLHVKQASQRAEDVLLFHVKHVSLWVSGRNYTTLMLPTHVNELYRHKNLLFLDIKGISDHQSKLFHVRYLRENKDIWREDITLADIEQLQLIKSRFEKLLKLTPESETERRAKLDYIIQKSAIDYNEGLKSLAAKKQFSGFSIESITSESPYYFDEQLNQLHMSVPLENDNAGRLWGVFDVQELASLHQKLLVDLIFEAVLAIFISLVLIVIVTRRLVAPIKNLSKHMREEIENIQIREIKERYRSDEIGELARTFILLVTEIQFQVRDLKQKSNTDALTGLGSRHKYVHQAEPLLKTALLSGRNFALIVCDIDNFKSFNDSYGHTEGDHVIQAVAKAMLDTIGRDDKCYRIGGDEFVILIPDYVKGSHLIKAENIRKAVQHLDLVFNKSTEKHNLSISLGMSFIEAIDLHAEDIDFSSLFSEFFNKADQQLYVAKNRGRNNVSSAKFILRSGK</sequence>
<dbReference type="EC" id="2.7.7.65" evidence="1"/>
<dbReference type="SMART" id="SM00267">
    <property type="entry name" value="GGDEF"/>
    <property type="match status" value="1"/>
</dbReference>
<keyword evidence="3" id="KW-0472">Membrane</keyword>
<keyword evidence="3" id="KW-1133">Transmembrane helix</keyword>
<evidence type="ECO:0000259" key="4">
    <source>
        <dbReference type="PROSITE" id="PS50887"/>
    </source>
</evidence>
<keyword evidence="6" id="KW-1185">Reference proteome</keyword>
<feature type="domain" description="GGDEF" evidence="4">
    <location>
        <begin position="343"/>
        <end position="487"/>
    </location>
</feature>
<evidence type="ECO:0000313" key="5">
    <source>
        <dbReference type="EMBL" id="GLS90958.1"/>
    </source>
</evidence>
<evidence type="ECO:0000313" key="6">
    <source>
        <dbReference type="Proteomes" id="UP001157353"/>
    </source>
</evidence>
<evidence type="ECO:0000256" key="3">
    <source>
        <dbReference type="SAM" id="Phobius"/>
    </source>
</evidence>
<organism evidence="5 6">
    <name type="scientific">Psychromonas marina</name>
    <dbReference type="NCBI Taxonomy" id="88364"/>
    <lineage>
        <taxon>Bacteria</taxon>
        <taxon>Pseudomonadati</taxon>
        <taxon>Pseudomonadota</taxon>
        <taxon>Gammaproteobacteria</taxon>
        <taxon>Alteromonadales</taxon>
        <taxon>Psychromonadaceae</taxon>
        <taxon>Psychromonas</taxon>
    </lineage>
</organism>
<dbReference type="Gene3D" id="6.10.340.10">
    <property type="match status" value="1"/>
</dbReference>
<evidence type="ECO:0000256" key="1">
    <source>
        <dbReference type="ARBA" id="ARBA00012528"/>
    </source>
</evidence>
<feature type="transmembrane region" description="Helical" evidence="3">
    <location>
        <begin position="6"/>
        <end position="28"/>
    </location>
</feature>
<dbReference type="Pfam" id="PF00990">
    <property type="entry name" value="GGDEF"/>
    <property type="match status" value="1"/>
</dbReference>
<dbReference type="InterPro" id="IPR050469">
    <property type="entry name" value="Diguanylate_Cyclase"/>
</dbReference>
<dbReference type="Pfam" id="PF00672">
    <property type="entry name" value="HAMP"/>
    <property type="match status" value="1"/>
</dbReference>
<name>A0ABQ6E1C5_9GAMM</name>
<dbReference type="SUPFAM" id="SSF55073">
    <property type="entry name" value="Nucleotide cyclase"/>
    <property type="match status" value="1"/>
</dbReference>
<protein>
    <recommendedName>
        <fullName evidence="1">diguanylate cyclase</fullName>
        <ecNumber evidence="1">2.7.7.65</ecNumber>
    </recommendedName>
</protein>
<dbReference type="PANTHER" id="PTHR45138">
    <property type="entry name" value="REGULATORY COMPONENTS OF SENSORY TRANSDUCTION SYSTEM"/>
    <property type="match status" value="1"/>
</dbReference>
<dbReference type="Gene3D" id="3.30.70.270">
    <property type="match status" value="1"/>
</dbReference>
<dbReference type="PROSITE" id="PS50887">
    <property type="entry name" value="GGDEF"/>
    <property type="match status" value="1"/>
</dbReference>
<dbReference type="InterPro" id="IPR043128">
    <property type="entry name" value="Rev_trsase/Diguanyl_cyclase"/>
</dbReference>
<dbReference type="RefSeq" id="WP_284204070.1">
    <property type="nucleotide sequence ID" value="NZ_BSPQ01000005.1"/>
</dbReference>
<feature type="transmembrane region" description="Helical" evidence="3">
    <location>
        <begin position="230"/>
        <end position="252"/>
    </location>
</feature>
<dbReference type="InterPro" id="IPR029787">
    <property type="entry name" value="Nucleotide_cyclase"/>
</dbReference>
<dbReference type="InterPro" id="IPR000160">
    <property type="entry name" value="GGDEF_dom"/>
</dbReference>
<dbReference type="CDD" id="cd06225">
    <property type="entry name" value="HAMP"/>
    <property type="match status" value="1"/>
</dbReference>
<dbReference type="Proteomes" id="UP001157353">
    <property type="component" value="Unassembled WGS sequence"/>
</dbReference>
<dbReference type="EMBL" id="BSPQ01000005">
    <property type="protein sequence ID" value="GLS90958.1"/>
    <property type="molecule type" value="Genomic_DNA"/>
</dbReference>
<dbReference type="PANTHER" id="PTHR45138:SF9">
    <property type="entry name" value="DIGUANYLATE CYCLASE DGCM-RELATED"/>
    <property type="match status" value="1"/>
</dbReference>
<dbReference type="CDD" id="cd01949">
    <property type="entry name" value="GGDEF"/>
    <property type="match status" value="1"/>
</dbReference>
<proteinExistence type="predicted"/>
<evidence type="ECO:0000256" key="2">
    <source>
        <dbReference type="ARBA" id="ARBA00034247"/>
    </source>
</evidence>